<dbReference type="RefSeq" id="WP_017263080.1">
    <property type="nucleotide sequence ID" value="NZ_AUAW01000022.1"/>
</dbReference>
<organism evidence="3 4">
    <name type="scientific">Furfurilactobacillus rossiae DSM 15814</name>
    <dbReference type="NCBI Taxonomy" id="1114972"/>
    <lineage>
        <taxon>Bacteria</taxon>
        <taxon>Bacillati</taxon>
        <taxon>Bacillota</taxon>
        <taxon>Bacilli</taxon>
        <taxon>Lactobacillales</taxon>
        <taxon>Lactobacillaceae</taxon>
        <taxon>Furfurilactobacillus</taxon>
    </lineage>
</organism>
<name>A0A0R1RFC7_9LACO</name>
<dbReference type="Gene3D" id="3.40.50.2300">
    <property type="match status" value="1"/>
</dbReference>
<keyword evidence="4" id="KW-1185">Reference proteome</keyword>
<reference evidence="3 4" key="1">
    <citation type="journal article" date="2015" name="Genome Announc.">
        <title>Expanding the biotechnology potential of lactobacilli through comparative genomics of 213 strains and associated genera.</title>
        <authorList>
            <person name="Sun Z."/>
            <person name="Harris H.M."/>
            <person name="McCann A."/>
            <person name="Guo C."/>
            <person name="Argimon S."/>
            <person name="Zhang W."/>
            <person name="Yang X."/>
            <person name="Jeffery I.B."/>
            <person name="Cooney J.C."/>
            <person name="Kagawa T.F."/>
            <person name="Liu W."/>
            <person name="Song Y."/>
            <person name="Salvetti E."/>
            <person name="Wrobel A."/>
            <person name="Rasinkangas P."/>
            <person name="Parkhill J."/>
            <person name="Rea M.C."/>
            <person name="O'Sullivan O."/>
            <person name="Ritari J."/>
            <person name="Douillard F.P."/>
            <person name="Paul Ross R."/>
            <person name="Yang R."/>
            <person name="Briner A.E."/>
            <person name="Felis G.E."/>
            <person name="de Vos W.M."/>
            <person name="Barrangou R."/>
            <person name="Klaenhammer T.R."/>
            <person name="Caufield P.W."/>
            <person name="Cui Y."/>
            <person name="Zhang H."/>
            <person name="O'Toole P.W."/>
        </authorList>
    </citation>
    <scope>NUCLEOTIDE SEQUENCE [LARGE SCALE GENOMIC DNA]</scope>
    <source>
        <strain evidence="3 4">DSM 15814</strain>
    </source>
</reference>
<dbReference type="GO" id="GO:0008982">
    <property type="term" value="F:protein-N(PI)-phosphohistidine-sugar phosphotransferase activity"/>
    <property type="evidence" value="ECO:0007669"/>
    <property type="project" value="InterPro"/>
</dbReference>
<sequence>MKTLMVVCGSGVATSTVVTGKIKNWLADEGFDGQVKMLQSKISDEVNHIDDYDAVVSTTLVPDNVKDKVINGVPLLTGMNTQAVYDQITEKLELK</sequence>
<dbReference type="PROSITE" id="PS51099">
    <property type="entry name" value="PTS_EIIB_TYPE_2"/>
    <property type="match status" value="1"/>
</dbReference>
<dbReference type="OrthoDB" id="6505030at2"/>
<dbReference type="GO" id="GO:0009401">
    <property type="term" value="P:phosphoenolpyruvate-dependent sugar phosphotransferase system"/>
    <property type="evidence" value="ECO:0007669"/>
    <property type="project" value="InterPro"/>
</dbReference>
<evidence type="ECO:0000313" key="3">
    <source>
        <dbReference type="EMBL" id="KRL53450.1"/>
    </source>
</evidence>
<dbReference type="STRING" id="1114972.FD35_GL001084"/>
<dbReference type="InterPro" id="IPR036095">
    <property type="entry name" value="PTS_EIIB-like_sf"/>
</dbReference>
<dbReference type="EMBL" id="AZFF01000019">
    <property type="protein sequence ID" value="KRL53450.1"/>
    <property type="molecule type" value="Genomic_DNA"/>
</dbReference>
<keyword evidence="1" id="KW-0808">Transferase</keyword>
<comment type="caution">
    <text evidence="3">The sequence shown here is derived from an EMBL/GenBank/DDBJ whole genome shotgun (WGS) entry which is preliminary data.</text>
</comment>
<dbReference type="Pfam" id="PF02302">
    <property type="entry name" value="PTS_IIB"/>
    <property type="match status" value="1"/>
</dbReference>
<dbReference type="InterPro" id="IPR013011">
    <property type="entry name" value="PTS_EIIB_2"/>
</dbReference>
<protein>
    <recommendedName>
        <fullName evidence="2">PTS EIIB type-2 domain-containing protein</fullName>
    </recommendedName>
</protein>
<evidence type="ECO:0000313" key="4">
    <source>
        <dbReference type="Proteomes" id="UP000051999"/>
    </source>
</evidence>
<dbReference type="PATRIC" id="fig|1114972.6.peg.1099"/>
<proteinExistence type="predicted"/>
<dbReference type="CDD" id="cd05566">
    <property type="entry name" value="PTS_IIB_galactitol"/>
    <property type="match status" value="1"/>
</dbReference>
<dbReference type="AlphaFoldDB" id="A0A0R1RFC7"/>
<evidence type="ECO:0000259" key="2">
    <source>
        <dbReference type="PROSITE" id="PS51099"/>
    </source>
</evidence>
<accession>A0A0R1RFC7</accession>
<feature type="domain" description="PTS EIIB type-2" evidence="2">
    <location>
        <begin position="1"/>
        <end position="95"/>
    </location>
</feature>
<dbReference type="Proteomes" id="UP000051999">
    <property type="component" value="Unassembled WGS sequence"/>
</dbReference>
<gene>
    <name evidence="3" type="ORF">FD35_GL001084</name>
</gene>
<evidence type="ECO:0000256" key="1">
    <source>
        <dbReference type="ARBA" id="ARBA00022679"/>
    </source>
</evidence>
<dbReference type="SUPFAM" id="SSF52794">
    <property type="entry name" value="PTS system IIB component-like"/>
    <property type="match status" value="1"/>
</dbReference>
<dbReference type="InterPro" id="IPR003501">
    <property type="entry name" value="PTS_EIIB_2/3"/>
</dbReference>
<dbReference type="eggNOG" id="COG3414">
    <property type="taxonomic scope" value="Bacteria"/>
</dbReference>